<dbReference type="EMBL" id="ML119057">
    <property type="protein sequence ID" value="ROT37479.1"/>
    <property type="molecule type" value="Genomic_DNA"/>
</dbReference>
<keyword evidence="5" id="KW-0325">Glycoprotein</keyword>
<accession>A0A3N2PSH8</accession>
<dbReference type="Pfam" id="PF05730">
    <property type="entry name" value="CFEM"/>
    <property type="match status" value="1"/>
</dbReference>
<feature type="domain" description="CFEM" evidence="11">
    <location>
        <begin position="23"/>
        <end position="73"/>
    </location>
</feature>
<dbReference type="InterPro" id="IPR008427">
    <property type="entry name" value="Extracellular_membr_CFEM_dom"/>
</dbReference>
<evidence type="ECO:0000313" key="13">
    <source>
        <dbReference type="Proteomes" id="UP000272025"/>
    </source>
</evidence>
<feature type="signal peptide" evidence="10">
    <location>
        <begin position="1"/>
        <end position="18"/>
    </location>
</feature>
<evidence type="ECO:0000256" key="7">
    <source>
        <dbReference type="ARBA" id="ARBA00023157"/>
    </source>
</evidence>
<dbReference type="OrthoDB" id="3767534at2759"/>
<reference evidence="12 13" key="1">
    <citation type="journal article" date="2018" name="Mol. Ecol.">
        <title>The obligate alkalophilic soda-lake fungus Sodiomyces alkalinus has shifted to a protein diet.</title>
        <authorList>
            <person name="Grum-Grzhimaylo A.A."/>
            <person name="Falkoski D.L."/>
            <person name="van den Heuvel J."/>
            <person name="Valero-Jimenez C.A."/>
            <person name="Min B."/>
            <person name="Choi I.G."/>
            <person name="Lipzen A."/>
            <person name="Daum C.G."/>
            <person name="Aanen D.K."/>
            <person name="Tsang A."/>
            <person name="Henrissat B."/>
            <person name="Bilanenko E.N."/>
            <person name="de Vries R.P."/>
            <person name="van Kan J.A.L."/>
            <person name="Grigoriev I.V."/>
            <person name="Debets A.J.M."/>
        </authorList>
    </citation>
    <scope>NUCLEOTIDE SEQUENCE [LARGE SCALE GENOMIC DNA]</scope>
    <source>
        <strain evidence="12 13">F11</strain>
    </source>
</reference>
<protein>
    <recommendedName>
        <fullName evidence="11">CFEM domain-containing protein</fullName>
    </recommendedName>
</protein>
<gene>
    <name evidence="12" type="ORF">SODALDRAFT_334582</name>
</gene>
<dbReference type="RefSeq" id="XP_028465285.1">
    <property type="nucleotide sequence ID" value="XM_028612252.1"/>
</dbReference>
<evidence type="ECO:0000256" key="8">
    <source>
        <dbReference type="ARBA" id="ARBA00023288"/>
    </source>
</evidence>
<keyword evidence="5" id="KW-0336">GPI-anchor</keyword>
<evidence type="ECO:0000256" key="2">
    <source>
        <dbReference type="ARBA" id="ARBA00004613"/>
    </source>
</evidence>
<evidence type="ECO:0000256" key="5">
    <source>
        <dbReference type="ARBA" id="ARBA00022622"/>
    </source>
</evidence>
<keyword evidence="6 10" id="KW-0732">Signal</keyword>
<dbReference type="AlphaFoldDB" id="A0A3N2PSH8"/>
<keyword evidence="8" id="KW-0449">Lipoprotein</keyword>
<dbReference type="GeneID" id="39580730"/>
<organism evidence="12 13">
    <name type="scientific">Sodiomyces alkalinus (strain CBS 110278 / VKM F-3762 / F11)</name>
    <name type="common">Alkaliphilic filamentous fungus</name>
    <dbReference type="NCBI Taxonomy" id="1314773"/>
    <lineage>
        <taxon>Eukaryota</taxon>
        <taxon>Fungi</taxon>
        <taxon>Dikarya</taxon>
        <taxon>Ascomycota</taxon>
        <taxon>Pezizomycotina</taxon>
        <taxon>Sordariomycetes</taxon>
        <taxon>Hypocreomycetidae</taxon>
        <taxon>Glomerellales</taxon>
        <taxon>Plectosphaerellaceae</taxon>
        <taxon>Sodiomyces</taxon>
    </lineage>
</organism>
<evidence type="ECO:0000313" key="12">
    <source>
        <dbReference type="EMBL" id="ROT37479.1"/>
    </source>
</evidence>
<dbReference type="Proteomes" id="UP000272025">
    <property type="component" value="Unassembled WGS sequence"/>
</dbReference>
<sequence length="115" mass="12861">MQYTIPVIVSLLSALTAAQFPFGDVPSCAVPCLTAAIIESSCEATDNACLCENFNVLRNQVETCAGDGCSPEDIGGTYQPNRQTNNQKKEKKKKKKRRGRKKEEEKKKKRRRKKP</sequence>
<comment type="similarity">
    <text evidence="3">Belongs to the RBT5 family.</text>
</comment>
<evidence type="ECO:0000256" key="4">
    <source>
        <dbReference type="ARBA" id="ARBA00022525"/>
    </source>
</evidence>
<proteinExistence type="inferred from homology"/>
<comment type="subcellular location">
    <subcellularLocation>
        <location evidence="1">Membrane</location>
        <topology evidence="1">Lipid-anchor</topology>
        <topology evidence="1">GPI-anchor</topology>
    </subcellularLocation>
    <subcellularLocation>
        <location evidence="2">Secreted</location>
    </subcellularLocation>
</comment>
<name>A0A3N2PSH8_SODAK</name>
<keyword evidence="5" id="KW-0472">Membrane</keyword>
<feature type="compositionally biased region" description="Basic residues" evidence="9">
    <location>
        <begin position="89"/>
        <end position="100"/>
    </location>
</feature>
<keyword evidence="4" id="KW-0964">Secreted</keyword>
<keyword evidence="7" id="KW-1015">Disulfide bond</keyword>
<evidence type="ECO:0000256" key="1">
    <source>
        <dbReference type="ARBA" id="ARBA00004589"/>
    </source>
</evidence>
<dbReference type="GO" id="GO:0098552">
    <property type="term" value="C:side of membrane"/>
    <property type="evidence" value="ECO:0007669"/>
    <property type="project" value="UniProtKB-KW"/>
</dbReference>
<evidence type="ECO:0000259" key="11">
    <source>
        <dbReference type="Pfam" id="PF05730"/>
    </source>
</evidence>
<feature type="region of interest" description="Disordered" evidence="9">
    <location>
        <begin position="67"/>
        <end position="115"/>
    </location>
</feature>
<feature type="chain" id="PRO_5018220070" description="CFEM domain-containing protein" evidence="10">
    <location>
        <begin position="19"/>
        <end position="115"/>
    </location>
</feature>
<evidence type="ECO:0000256" key="3">
    <source>
        <dbReference type="ARBA" id="ARBA00010031"/>
    </source>
</evidence>
<evidence type="ECO:0000256" key="9">
    <source>
        <dbReference type="SAM" id="MobiDB-lite"/>
    </source>
</evidence>
<evidence type="ECO:0000256" key="10">
    <source>
        <dbReference type="SAM" id="SignalP"/>
    </source>
</evidence>
<evidence type="ECO:0000256" key="6">
    <source>
        <dbReference type="ARBA" id="ARBA00022729"/>
    </source>
</evidence>
<keyword evidence="13" id="KW-1185">Reference proteome</keyword>
<dbReference type="GO" id="GO:0005576">
    <property type="term" value="C:extracellular region"/>
    <property type="evidence" value="ECO:0007669"/>
    <property type="project" value="UniProtKB-SubCell"/>
</dbReference>